<dbReference type="Gene3D" id="1.25.10.10">
    <property type="entry name" value="Leucine-rich Repeat Variant"/>
    <property type="match status" value="1"/>
</dbReference>
<reference evidence="5 6" key="1">
    <citation type="journal article" date="2019" name="Sci. Rep.">
        <title>Comparative genomics of chytrid fungi reveal insights into the obligate biotrophic and pathogenic lifestyle of Synchytrium endobioticum.</title>
        <authorList>
            <person name="van de Vossenberg B.T.L.H."/>
            <person name="Warris S."/>
            <person name="Nguyen H.D.T."/>
            <person name="van Gent-Pelzer M.P.E."/>
            <person name="Joly D.L."/>
            <person name="van de Geest H.C."/>
            <person name="Bonants P.J.M."/>
            <person name="Smith D.S."/>
            <person name="Levesque C.A."/>
            <person name="van der Lee T.A.J."/>
        </authorList>
    </citation>
    <scope>NUCLEOTIDE SEQUENCE [LARGE SCALE GENOMIC DNA]</scope>
    <source>
        <strain evidence="5 6">JEL517</strain>
    </source>
</reference>
<evidence type="ECO:0000256" key="2">
    <source>
        <dbReference type="ARBA" id="ARBA00022448"/>
    </source>
</evidence>
<keyword evidence="6" id="KW-1185">Reference proteome</keyword>
<dbReference type="Pfam" id="PF00514">
    <property type="entry name" value="Arm"/>
    <property type="match status" value="1"/>
</dbReference>
<evidence type="ECO:0000256" key="1">
    <source>
        <dbReference type="ARBA" id="ARBA00010394"/>
    </source>
</evidence>
<dbReference type="GO" id="GO:0015031">
    <property type="term" value="P:protein transport"/>
    <property type="evidence" value="ECO:0007669"/>
    <property type="project" value="UniProtKB-KW"/>
</dbReference>
<sequence length="625" mass="68688">MFGNLDQRLPTITTTFVDQVVTAPRTSKHRSQSNKVDGAEFDCISRKLSHLMVDSTKNGILGSFWDLNGHDGEGVELASIRTALNNDYPEYVLNAVQRLRRYLCGDNVSNHTEKVLYMRILERLKHLLSSNMGELTDKIHYEACWVLTNVAAGNPAQTASVVEGGLISSLVQLLSSPSGKVRLQAAWTLGNIAGDCERFRDAVLECNAVEPLLHIWEGTVDDDNEERSALHVAMWTIGNICRWDMTKGQWDKISPAWPVLQRILTMDVEDVVIAEVCWAFARIAFQKPTGGFPEVLVRQLISRLSLPRSRIVMPLVLECGVLPYLENLLTTNVASYLREEALCILNNIASVRGDVLVSGGFQSLIIRILGDTKGDASVKQRKEACLIVNNMAASQDPNQLRALLHNRIVVPLLSFLKDMEADMPAQEKAIECLHSLWMCSAADGVNPVTQELRNTGSTPTQFYDMLWKLYTSLDAAVQVGDETGMKTTANGVEDEDYDGDDLANSFTQHAYVQTTSGVHAVPVPDQNTRRARDALNTMLRNIYPDEYKTREAAYQIEKKSFVGVFGRFTKLSTGGSKGVETGAATTVMNNVEGGNLKDVGVVAPTVGRPRGIAAAFGAAAISRVA</sequence>
<name>A0A507BUL9_9FUNG</name>
<dbReference type="OrthoDB" id="29145at2759"/>
<dbReference type="PROSITE" id="PS50176">
    <property type="entry name" value="ARM_REPEAT"/>
    <property type="match status" value="1"/>
</dbReference>
<keyword evidence="2" id="KW-0813">Transport</keyword>
<dbReference type="InterPro" id="IPR011989">
    <property type="entry name" value="ARM-like"/>
</dbReference>
<gene>
    <name evidence="5" type="ORF">SmJEL517_g04316</name>
</gene>
<dbReference type="GeneID" id="42005541"/>
<keyword evidence="3" id="KW-0653">Protein transport</keyword>
<evidence type="ECO:0008006" key="7">
    <source>
        <dbReference type="Google" id="ProtNLM"/>
    </source>
</evidence>
<accession>A0A507BUL9</accession>
<organism evidence="5 6">
    <name type="scientific">Synchytrium microbalum</name>
    <dbReference type="NCBI Taxonomy" id="1806994"/>
    <lineage>
        <taxon>Eukaryota</taxon>
        <taxon>Fungi</taxon>
        <taxon>Fungi incertae sedis</taxon>
        <taxon>Chytridiomycota</taxon>
        <taxon>Chytridiomycota incertae sedis</taxon>
        <taxon>Chytridiomycetes</taxon>
        <taxon>Synchytriales</taxon>
        <taxon>Synchytriaceae</taxon>
        <taxon>Synchytrium</taxon>
    </lineage>
</organism>
<evidence type="ECO:0000313" key="5">
    <source>
        <dbReference type="EMBL" id="TPX32637.1"/>
    </source>
</evidence>
<dbReference type="STRING" id="1806994.A0A507BUL9"/>
<dbReference type="RefSeq" id="XP_031023815.1">
    <property type="nucleotide sequence ID" value="XM_031170244.1"/>
</dbReference>
<dbReference type="PANTHER" id="PTHR23316">
    <property type="entry name" value="IMPORTIN ALPHA"/>
    <property type="match status" value="1"/>
</dbReference>
<feature type="repeat" description="ARM" evidence="4">
    <location>
        <begin position="165"/>
        <end position="193"/>
    </location>
</feature>
<comment type="caution">
    <text evidence="5">The sequence shown here is derived from an EMBL/GenBank/DDBJ whole genome shotgun (WGS) entry which is preliminary data.</text>
</comment>
<dbReference type="Proteomes" id="UP000319731">
    <property type="component" value="Unassembled WGS sequence"/>
</dbReference>
<dbReference type="InterPro" id="IPR016024">
    <property type="entry name" value="ARM-type_fold"/>
</dbReference>
<protein>
    <recommendedName>
        <fullName evidence="7">Importin subunit alpha</fullName>
    </recommendedName>
</protein>
<dbReference type="AlphaFoldDB" id="A0A507BUL9"/>
<comment type="similarity">
    <text evidence="1">Belongs to the importin alpha family.</text>
</comment>
<evidence type="ECO:0000256" key="3">
    <source>
        <dbReference type="ARBA" id="ARBA00022927"/>
    </source>
</evidence>
<dbReference type="SUPFAM" id="SSF48371">
    <property type="entry name" value="ARM repeat"/>
    <property type="match status" value="1"/>
</dbReference>
<evidence type="ECO:0000313" key="6">
    <source>
        <dbReference type="Proteomes" id="UP000319731"/>
    </source>
</evidence>
<dbReference type="InterPro" id="IPR000225">
    <property type="entry name" value="Armadillo"/>
</dbReference>
<evidence type="ECO:0000256" key="4">
    <source>
        <dbReference type="PROSITE-ProRule" id="PRU00259"/>
    </source>
</evidence>
<dbReference type="EMBL" id="QEAO01000028">
    <property type="protein sequence ID" value="TPX32637.1"/>
    <property type="molecule type" value="Genomic_DNA"/>
</dbReference>
<dbReference type="SMART" id="SM00185">
    <property type="entry name" value="ARM"/>
    <property type="match status" value="5"/>
</dbReference>
<proteinExistence type="inferred from homology"/>